<keyword evidence="2" id="KW-1185">Reference proteome</keyword>
<protein>
    <recommendedName>
        <fullName evidence="3">Lipocalin-like domain-containing protein</fullName>
    </recommendedName>
</protein>
<evidence type="ECO:0000313" key="2">
    <source>
        <dbReference type="Proteomes" id="UP001204376"/>
    </source>
</evidence>
<gene>
    <name evidence="1" type="ORF">NPE20_24690</name>
</gene>
<evidence type="ECO:0000313" key="1">
    <source>
        <dbReference type="EMBL" id="MCQ6961194.1"/>
    </source>
</evidence>
<organism evidence="1 2">
    <name type="scientific">Mucilaginibacter aquariorum</name>
    <dbReference type="NCBI Taxonomy" id="2967225"/>
    <lineage>
        <taxon>Bacteria</taxon>
        <taxon>Pseudomonadati</taxon>
        <taxon>Bacteroidota</taxon>
        <taxon>Sphingobacteriia</taxon>
        <taxon>Sphingobacteriales</taxon>
        <taxon>Sphingobacteriaceae</taxon>
        <taxon>Mucilaginibacter</taxon>
    </lineage>
</organism>
<accession>A0ABT1T9A0</accession>
<proteinExistence type="predicted"/>
<dbReference type="EMBL" id="JANHOH010000012">
    <property type="protein sequence ID" value="MCQ6961194.1"/>
    <property type="molecule type" value="Genomic_DNA"/>
</dbReference>
<reference evidence="1 2" key="1">
    <citation type="submission" date="2022-07" db="EMBL/GenBank/DDBJ databases">
        <title>Mucilaginibacter sp. JC4.</title>
        <authorList>
            <person name="Le V."/>
            <person name="Ko S.-R."/>
            <person name="Ahn C.-Y."/>
            <person name="Oh H.-M."/>
        </authorList>
    </citation>
    <scope>NUCLEOTIDE SEQUENCE [LARGE SCALE GENOMIC DNA]</scope>
    <source>
        <strain evidence="1 2">JC4</strain>
    </source>
</reference>
<sequence>MKKTLLIVIVFGLLFGSCKKSNHTPPPTKVTIVGKWQYKKSRSLFMDSQGTILSEDVIMDYTDNDFVKYNADGTGQSMLKGSEVNFTYSLSDSTLTQYTLPRSTGDKPLIFTVFALTVTTFTRHSETFGPGEFRTIRDEDFAKF</sequence>
<dbReference type="Proteomes" id="UP001204376">
    <property type="component" value="Unassembled WGS sequence"/>
</dbReference>
<dbReference type="RefSeq" id="WP_256541364.1">
    <property type="nucleotide sequence ID" value="NZ_JANHOH010000012.1"/>
</dbReference>
<comment type="caution">
    <text evidence="1">The sequence shown here is derived from an EMBL/GenBank/DDBJ whole genome shotgun (WGS) entry which is preliminary data.</text>
</comment>
<name>A0ABT1T9A0_9SPHI</name>
<dbReference type="PROSITE" id="PS51257">
    <property type="entry name" value="PROKAR_LIPOPROTEIN"/>
    <property type="match status" value="1"/>
</dbReference>
<evidence type="ECO:0008006" key="3">
    <source>
        <dbReference type="Google" id="ProtNLM"/>
    </source>
</evidence>